<evidence type="ECO:0008006" key="3">
    <source>
        <dbReference type="Google" id="ProtNLM"/>
    </source>
</evidence>
<name>A0A1L8CIB3_9LACO</name>
<accession>A0A1L8CIB3</accession>
<evidence type="ECO:0000313" key="1">
    <source>
        <dbReference type="EMBL" id="GAT90921.1"/>
    </source>
</evidence>
<comment type="caution">
    <text evidence="1">The sequence shown here is derived from an EMBL/GenBank/DDBJ whole genome shotgun (WGS) entry which is preliminary data.</text>
</comment>
<sequence length="186" mass="21648">MILDIPNSAIINRIIPKDRFNFKDPTSIERIRWIAKLSTITINVLSNNVNEVEVISVDLLDFDINVIKKIKEKIPQEILFIVNEDIAVMEYNKQFFSKKIGSKLSMTGISTDDIRDNFVRQILEISDTSIPLTEQINKYNKLKQLEKNITDINNKIKKSTQLNKKQELARKRYVLEQSKIKIEGEL</sequence>
<evidence type="ECO:0000313" key="2">
    <source>
        <dbReference type="Proteomes" id="UP000186588"/>
    </source>
</evidence>
<dbReference type="AlphaFoldDB" id="A0A1L8CIB3"/>
<reference evidence="1 2" key="1">
    <citation type="journal article" date="2016" name="Syst. Appl. Microbiol.">
        <title>Genomic characterization of a fructophilic bee symbiont Lactobacillus kunkeei reveals its niche-specific adaptation.</title>
        <authorList>
            <person name="Maeno S."/>
            <person name="Tanizawa Y."/>
            <person name="Kanesaki Y."/>
            <person name="Kubota E."/>
            <person name="Kumar H."/>
            <person name="Dicks L."/>
            <person name="Salminen S."/>
            <person name="Nakagawa J."/>
            <person name="Arita M."/>
            <person name="Endo A."/>
        </authorList>
    </citation>
    <scope>NUCLEOTIDE SEQUENCE [LARGE SCALE GENOMIC DNA]</scope>
    <source>
        <strain evidence="1 2">FF30-6</strain>
    </source>
</reference>
<gene>
    <name evidence="1" type="ORF">FF306_01040</name>
</gene>
<organism evidence="1 2">
    <name type="scientific">Apilactobacillus kunkeei</name>
    <dbReference type="NCBI Taxonomy" id="148814"/>
    <lineage>
        <taxon>Bacteria</taxon>
        <taxon>Bacillati</taxon>
        <taxon>Bacillota</taxon>
        <taxon>Bacilli</taxon>
        <taxon>Lactobacillales</taxon>
        <taxon>Lactobacillaceae</taxon>
        <taxon>Apilactobacillus</taxon>
    </lineage>
</organism>
<protein>
    <recommendedName>
        <fullName evidence="3">DUF4391 domain-containing protein</fullName>
    </recommendedName>
</protein>
<dbReference type="RefSeq" id="WP_094750965.1">
    <property type="nucleotide sequence ID" value="NZ_BDDX01000011.1"/>
</dbReference>
<dbReference type="Proteomes" id="UP000186588">
    <property type="component" value="Unassembled WGS sequence"/>
</dbReference>
<dbReference type="EMBL" id="BDDX01000011">
    <property type="protein sequence ID" value="GAT90921.1"/>
    <property type="molecule type" value="Genomic_DNA"/>
</dbReference>
<proteinExistence type="predicted"/>